<dbReference type="InterPro" id="IPR011006">
    <property type="entry name" value="CheY-like_superfamily"/>
</dbReference>
<evidence type="ECO:0000256" key="2">
    <source>
        <dbReference type="PROSITE-ProRule" id="PRU00169"/>
    </source>
</evidence>
<dbReference type="PANTHER" id="PTHR44591">
    <property type="entry name" value="STRESS RESPONSE REGULATOR PROTEIN 1"/>
    <property type="match status" value="1"/>
</dbReference>
<gene>
    <name evidence="4" type="ORF">MJA45_16160</name>
</gene>
<accession>A0AA96RCX7</accession>
<dbReference type="PROSITE" id="PS50110">
    <property type="entry name" value="RESPONSE_REGULATORY"/>
    <property type="match status" value="1"/>
</dbReference>
<proteinExistence type="predicted"/>
<keyword evidence="1 2" id="KW-0597">Phosphoprotein</keyword>
<organism evidence="4 5">
    <name type="scientific">Paenibacillus aurantius</name>
    <dbReference type="NCBI Taxonomy" id="2918900"/>
    <lineage>
        <taxon>Bacteria</taxon>
        <taxon>Bacillati</taxon>
        <taxon>Bacillota</taxon>
        <taxon>Bacilli</taxon>
        <taxon>Bacillales</taxon>
        <taxon>Paenibacillaceae</taxon>
        <taxon>Paenibacillus</taxon>
    </lineage>
</organism>
<name>A0AA96RCX7_9BACL</name>
<evidence type="ECO:0000313" key="4">
    <source>
        <dbReference type="EMBL" id="WNQ09177.1"/>
    </source>
</evidence>
<dbReference type="SUPFAM" id="SSF52172">
    <property type="entry name" value="CheY-like"/>
    <property type="match status" value="1"/>
</dbReference>
<dbReference type="Gene3D" id="3.40.50.2300">
    <property type="match status" value="1"/>
</dbReference>
<dbReference type="SMART" id="SM00448">
    <property type="entry name" value="REC"/>
    <property type="match status" value="1"/>
</dbReference>
<feature type="modified residue" description="4-aspartylphosphate" evidence="2">
    <location>
        <position position="37"/>
    </location>
</feature>
<reference evidence="4 5" key="1">
    <citation type="submission" date="2022-02" db="EMBL/GenBank/DDBJ databases">
        <title>Paenibacillus sp. MBLB1776 Whole Genome Shotgun Sequencing.</title>
        <authorList>
            <person name="Hwang C.Y."/>
            <person name="Cho E.-S."/>
            <person name="Seo M.-J."/>
        </authorList>
    </citation>
    <scope>NUCLEOTIDE SEQUENCE [LARGE SCALE GENOMIC DNA]</scope>
    <source>
        <strain evidence="4 5">MBLB1776</strain>
    </source>
</reference>
<evidence type="ECO:0000259" key="3">
    <source>
        <dbReference type="PROSITE" id="PS50110"/>
    </source>
</evidence>
<dbReference type="KEGG" id="paun:MJA45_16160"/>
<dbReference type="InterPro" id="IPR001789">
    <property type="entry name" value="Sig_transdc_resp-reg_receiver"/>
</dbReference>
<keyword evidence="5" id="KW-1185">Reference proteome</keyword>
<dbReference type="Proteomes" id="UP001305702">
    <property type="component" value="Chromosome"/>
</dbReference>
<protein>
    <submittedName>
        <fullName evidence="4">Response regulator</fullName>
    </submittedName>
</protein>
<sequence>MIHLFRTLPDMELICAENAEAGLELALSEQPALILMDIHLPGMNGYEALEALRNHRETAEIPVIALSSFAMADDIEKGLAAGFAEYVTKPIDIKAFISLIDKMVRRSPVK</sequence>
<dbReference type="PANTHER" id="PTHR44591:SF23">
    <property type="entry name" value="CHEY SUBFAMILY"/>
    <property type="match status" value="1"/>
</dbReference>
<dbReference type="InterPro" id="IPR050595">
    <property type="entry name" value="Bact_response_regulator"/>
</dbReference>
<feature type="domain" description="Response regulatory" evidence="3">
    <location>
        <begin position="1"/>
        <end position="104"/>
    </location>
</feature>
<dbReference type="AlphaFoldDB" id="A0AA96RCX7"/>
<dbReference type="EMBL" id="CP130318">
    <property type="protein sequence ID" value="WNQ09177.1"/>
    <property type="molecule type" value="Genomic_DNA"/>
</dbReference>
<evidence type="ECO:0000256" key="1">
    <source>
        <dbReference type="ARBA" id="ARBA00022553"/>
    </source>
</evidence>
<evidence type="ECO:0000313" key="5">
    <source>
        <dbReference type="Proteomes" id="UP001305702"/>
    </source>
</evidence>
<dbReference type="Pfam" id="PF00072">
    <property type="entry name" value="Response_reg"/>
    <property type="match status" value="1"/>
</dbReference>
<dbReference type="GO" id="GO:0000160">
    <property type="term" value="P:phosphorelay signal transduction system"/>
    <property type="evidence" value="ECO:0007669"/>
    <property type="project" value="InterPro"/>
</dbReference>